<feature type="transmembrane region" description="Helical" evidence="7">
    <location>
        <begin position="12"/>
        <end position="36"/>
    </location>
</feature>
<keyword evidence="9" id="KW-1185">Reference proteome</keyword>
<feature type="transmembrane region" description="Helical" evidence="7">
    <location>
        <begin position="360"/>
        <end position="376"/>
    </location>
</feature>
<dbReference type="RefSeq" id="WP_202854296.1">
    <property type="nucleotide sequence ID" value="NZ_JAEUGD010000001.1"/>
</dbReference>
<dbReference type="InterPro" id="IPR050833">
    <property type="entry name" value="Poly_Biosynth_Transport"/>
</dbReference>
<feature type="transmembrane region" description="Helical" evidence="7">
    <location>
        <begin position="115"/>
        <end position="135"/>
    </location>
</feature>
<sequence>MSSLRNKTSKALAWDLVGNYGGQATSFIISIFLARLLSPEDFGLVGMSMVFIAILRVFADMGFASALVQNRDNSSLTYSSIFFLNIFIGLLFTVILFLAAPLIGDFYDNGTVTRLVKLLSIVFFINSFNIVQGTILRKRLDFKRISIILLTSQVIAGIVAVMSAYQGLGVYALVIQQILIGLINVIFLWKVADWRPRMEFSWQEVKKLTGFSTYVFSGQFINQIFKQLDTLAVGKFFSPATLGYFSRAESINSLISKNSVSTFNRVFFPVLSSIQDDNEKFERVFLKVLELVAVSAIFLSGAFYLIGEELIITLFGQKWKPSVVIFQILVIKGFAYPISALVVNAFFAKGKSKANFHYGNIRRLLNLIPLVIAYFYGFDYFLYALVTISILGWILNAYFVQVSIGIRFWLQVKSVLLHLAVVVFLIGTLSFLLPQGFSYLWSGLSLLLFTFYFWVYLKVTNSIVLIEIEFYKNKLWRKFAK</sequence>
<reference evidence="8" key="1">
    <citation type="submission" date="2021-01" db="EMBL/GenBank/DDBJ databases">
        <title>Fulvivirga kasyanovii gen. nov., sp nov., a novel member of the phylum Bacteroidetes isolated from seawater in a mussel farm.</title>
        <authorList>
            <person name="Zhao L.-H."/>
            <person name="Wang Z.-J."/>
        </authorList>
    </citation>
    <scope>NUCLEOTIDE SEQUENCE</scope>
    <source>
        <strain evidence="8">29W222</strain>
    </source>
</reference>
<evidence type="ECO:0000256" key="6">
    <source>
        <dbReference type="ARBA" id="ARBA00023136"/>
    </source>
</evidence>
<name>A0A937KAQ2_9BACT</name>
<evidence type="ECO:0000313" key="8">
    <source>
        <dbReference type="EMBL" id="MBL6444754.1"/>
    </source>
</evidence>
<feature type="transmembrane region" description="Helical" evidence="7">
    <location>
        <begin position="42"/>
        <end position="68"/>
    </location>
</feature>
<feature type="transmembrane region" description="Helical" evidence="7">
    <location>
        <begin position="284"/>
        <end position="306"/>
    </location>
</feature>
<protein>
    <submittedName>
        <fullName evidence="8">Lipopolysaccharide biosynthesis protein</fullName>
    </submittedName>
</protein>
<feature type="transmembrane region" description="Helical" evidence="7">
    <location>
        <begin position="326"/>
        <end position="348"/>
    </location>
</feature>
<feature type="transmembrane region" description="Helical" evidence="7">
    <location>
        <begin position="382"/>
        <end position="403"/>
    </location>
</feature>
<evidence type="ECO:0000256" key="4">
    <source>
        <dbReference type="ARBA" id="ARBA00022692"/>
    </source>
</evidence>
<feature type="transmembrane region" description="Helical" evidence="7">
    <location>
        <begin position="415"/>
        <end position="433"/>
    </location>
</feature>
<dbReference type="PANTHER" id="PTHR30250:SF10">
    <property type="entry name" value="LIPOPOLYSACCHARIDE BIOSYNTHESIS PROTEIN WZXC"/>
    <property type="match status" value="1"/>
</dbReference>
<evidence type="ECO:0000256" key="7">
    <source>
        <dbReference type="SAM" id="Phobius"/>
    </source>
</evidence>
<evidence type="ECO:0000256" key="5">
    <source>
        <dbReference type="ARBA" id="ARBA00022989"/>
    </source>
</evidence>
<evidence type="ECO:0000256" key="2">
    <source>
        <dbReference type="ARBA" id="ARBA00007430"/>
    </source>
</evidence>
<feature type="transmembrane region" description="Helical" evidence="7">
    <location>
        <begin position="147"/>
        <end position="165"/>
    </location>
</feature>
<dbReference type="GO" id="GO:0005886">
    <property type="term" value="C:plasma membrane"/>
    <property type="evidence" value="ECO:0007669"/>
    <property type="project" value="UniProtKB-SubCell"/>
</dbReference>
<keyword evidence="5 7" id="KW-1133">Transmembrane helix</keyword>
<keyword evidence="3" id="KW-1003">Cell membrane</keyword>
<dbReference type="Pfam" id="PF13440">
    <property type="entry name" value="Polysacc_synt_3"/>
    <property type="match status" value="1"/>
</dbReference>
<evidence type="ECO:0000256" key="3">
    <source>
        <dbReference type="ARBA" id="ARBA00022475"/>
    </source>
</evidence>
<feature type="transmembrane region" description="Helical" evidence="7">
    <location>
        <begin position="439"/>
        <end position="457"/>
    </location>
</feature>
<evidence type="ECO:0000313" key="9">
    <source>
        <dbReference type="Proteomes" id="UP000614216"/>
    </source>
</evidence>
<dbReference type="CDD" id="cd13127">
    <property type="entry name" value="MATE_tuaB_like"/>
    <property type="match status" value="1"/>
</dbReference>
<evidence type="ECO:0000256" key="1">
    <source>
        <dbReference type="ARBA" id="ARBA00004651"/>
    </source>
</evidence>
<organism evidence="8 9">
    <name type="scientific">Fulvivirga marina</name>
    <dbReference type="NCBI Taxonomy" id="2494733"/>
    <lineage>
        <taxon>Bacteria</taxon>
        <taxon>Pseudomonadati</taxon>
        <taxon>Bacteroidota</taxon>
        <taxon>Cytophagia</taxon>
        <taxon>Cytophagales</taxon>
        <taxon>Fulvivirgaceae</taxon>
        <taxon>Fulvivirga</taxon>
    </lineage>
</organism>
<comment type="subcellular location">
    <subcellularLocation>
        <location evidence="1">Cell membrane</location>
        <topology evidence="1">Multi-pass membrane protein</topology>
    </subcellularLocation>
</comment>
<dbReference type="EMBL" id="JAEUGD010000001">
    <property type="protein sequence ID" value="MBL6444754.1"/>
    <property type="molecule type" value="Genomic_DNA"/>
</dbReference>
<comment type="caution">
    <text evidence="8">The sequence shown here is derived from an EMBL/GenBank/DDBJ whole genome shotgun (WGS) entry which is preliminary data.</text>
</comment>
<dbReference type="PANTHER" id="PTHR30250">
    <property type="entry name" value="PST FAMILY PREDICTED COLANIC ACID TRANSPORTER"/>
    <property type="match status" value="1"/>
</dbReference>
<feature type="transmembrane region" description="Helical" evidence="7">
    <location>
        <begin position="171"/>
        <end position="189"/>
    </location>
</feature>
<gene>
    <name evidence="8" type="ORF">JMN32_00430</name>
</gene>
<proteinExistence type="inferred from homology"/>
<feature type="transmembrane region" description="Helical" evidence="7">
    <location>
        <begin position="80"/>
        <end position="103"/>
    </location>
</feature>
<accession>A0A937KAQ2</accession>
<comment type="similarity">
    <text evidence="2">Belongs to the polysaccharide synthase family.</text>
</comment>
<keyword evidence="6 7" id="KW-0472">Membrane</keyword>
<keyword evidence="4 7" id="KW-0812">Transmembrane</keyword>
<dbReference type="AlphaFoldDB" id="A0A937KAQ2"/>
<dbReference type="Proteomes" id="UP000614216">
    <property type="component" value="Unassembled WGS sequence"/>
</dbReference>